<keyword evidence="16" id="KW-0865">Zymogen</keyword>
<feature type="chain" id="PRO_5045092562" description="Carboxypeptidase Q" evidence="21">
    <location>
        <begin position="18"/>
        <end position="454"/>
    </location>
</feature>
<evidence type="ECO:0000256" key="18">
    <source>
        <dbReference type="ARBA" id="ARBA00023228"/>
    </source>
</evidence>
<keyword evidence="17" id="KW-0325">Glycoprotein</keyword>
<dbReference type="EMBL" id="JAGGJA010000006">
    <property type="protein sequence ID" value="MCW9707415.1"/>
    <property type="molecule type" value="Genomic_DNA"/>
</dbReference>
<dbReference type="RefSeq" id="WP_265766193.1">
    <property type="nucleotide sequence ID" value="NZ_JAGGJA010000006.1"/>
</dbReference>
<evidence type="ECO:0000313" key="24">
    <source>
        <dbReference type="Proteomes" id="UP001207918"/>
    </source>
</evidence>
<feature type="domain" description="Peptidase M28" evidence="22">
    <location>
        <begin position="250"/>
        <end position="438"/>
    </location>
</feature>
<evidence type="ECO:0000256" key="8">
    <source>
        <dbReference type="ARBA" id="ARBA00022670"/>
    </source>
</evidence>
<protein>
    <recommendedName>
        <fullName evidence="5">Carboxypeptidase Q</fullName>
    </recommendedName>
    <alternativeName>
        <fullName evidence="20">Plasma glutamate carboxypeptidase</fullName>
    </alternativeName>
</protein>
<keyword evidence="12" id="KW-0256">Endoplasmic reticulum</keyword>
<evidence type="ECO:0000256" key="2">
    <source>
        <dbReference type="ARBA" id="ARBA00004371"/>
    </source>
</evidence>
<keyword evidence="9" id="KW-0479">Metal-binding</keyword>
<evidence type="ECO:0000256" key="1">
    <source>
        <dbReference type="ARBA" id="ARBA00004240"/>
    </source>
</evidence>
<evidence type="ECO:0000256" key="14">
    <source>
        <dbReference type="ARBA" id="ARBA00023034"/>
    </source>
</evidence>
<dbReference type="SUPFAM" id="SSF53187">
    <property type="entry name" value="Zn-dependent exopeptidases"/>
    <property type="match status" value="1"/>
</dbReference>
<gene>
    <name evidence="23" type="ORF">J6I44_11140</name>
</gene>
<name>A0ABT3PNI2_9BACT</name>
<dbReference type="InterPro" id="IPR039866">
    <property type="entry name" value="CPQ"/>
</dbReference>
<accession>A0ABT3PNI2</accession>
<evidence type="ECO:0000256" key="17">
    <source>
        <dbReference type="ARBA" id="ARBA00023180"/>
    </source>
</evidence>
<dbReference type="PANTHER" id="PTHR12053">
    <property type="entry name" value="PROTEASE FAMILY M28 PLASMA GLUTAMATE CARBOXYPEPTIDASE-RELATED"/>
    <property type="match status" value="1"/>
</dbReference>
<keyword evidence="15" id="KW-0482">Metalloprotease</keyword>
<reference evidence="23 24" key="1">
    <citation type="submission" date="2021-03" db="EMBL/GenBank/DDBJ databases">
        <title>Aliifodinibius sp. nov., a new bacterium isolated from saline soil.</title>
        <authorList>
            <person name="Galisteo C."/>
            <person name="De La Haba R."/>
            <person name="Sanchez-Porro C."/>
            <person name="Ventosa A."/>
        </authorList>
    </citation>
    <scope>NUCLEOTIDE SEQUENCE [LARGE SCALE GENOMIC DNA]</scope>
    <source>
        <strain evidence="23 24">1BSP15-2V2</strain>
    </source>
</reference>
<sequence>MTTFILRSLFCSFLVWALLPYQVVAQSNYDVSAYTDEAQQIIDAALQDGESFKRLTYFTDTFGHRLSGSESLEQSIDWILQEMQRQPLDRVTTQKVMVPHWVRGEESLSLVSPRSLHLPMLGLGGSVGTPPEGIQAEVLVVNSFDELEAKAQQAKGNIVLYNVPFTMYGETVQYRLQGAIASLVRSVGPYSMQTPHAGTSNYEEGTPKIPHAAITSEHAAMLERMQDRGQKVTVNLSMEAETRPDKLSRNIIAEIKGSEKPEEIVVMGGHIDSWDVGQGVMDDAGGCFAAWEALLLMKKLGLKPKRTVRVVMWTNEENGLRGATAYRDSVKADGSIDDHILAIESDSGVFEPRGFGFTGSDNAFAMVSAIGQLLEPVGSETISRGGGGADIGPIMREGVPGMGLQVDGSRYFWYHHTAADTIDKLDEEEYQQCIATMAIMAFVVADLPHSLPRK</sequence>
<keyword evidence="18" id="KW-0458">Lysosome</keyword>
<dbReference type="PANTHER" id="PTHR12053:SF3">
    <property type="entry name" value="CARBOXYPEPTIDASE Q"/>
    <property type="match status" value="1"/>
</dbReference>
<dbReference type="Proteomes" id="UP001207918">
    <property type="component" value="Unassembled WGS sequence"/>
</dbReference>
<keyword evidence="7" id="KW-0121">Carboxypeptidase</keyword>
<evidence type="ECO:0000256" key="20">
    <source>
        <dbReference type="ARBA" id="ARBA00033328"/>
    </source>
</evidence>
<dbReference type="Pfam" id="PF04389">
    <property type="entry name" value="Peptidase_M28"/>
    <property type="match status" value="1"/>
</dbReference>
<dbReference type="Gene3D" id="3.50.30.30">
    <property type="match status" value="1"/>
</dbReference>
<keyword evidence="24" id="KW-1185">Reference proteome</keyword>
<feature type="signal peptide" evidence="21">
    <location>
        <begin position="1"/>
        <end position="17"/>
    </location>
</feature>
<evidence type="ECO:0000256" key="9">
    <source>
        <dbReference type="ARBA" id="ARBA00022723"/>
    </source>
</evidence>
<evidence type="ECO:0000256" key="11">
    <source>
        <dbReference type="ARBA" id="ARBA00022801"/>
    </source>
</evidence>
<dbReference type="InterPro" id="IPR007484">
    <property type="entry name" value="Peptidase_M28"/>
</dbReference>
<evidence type="ECO:0000256" key="10">
    <source>
        <dbReference type="ARBA" id="ARBA00022729"/>
    </source>
</evidence>
<evidence type="ECO:0000259" key="22">
    <source>
        <dbReference type="Pfam" id="PF04389"/>
    </source>
</evidence>
<evidence type="ECO:0000256" key="16">
    <source>
        <dbReference type="ARBA" id="ARBA00023145"/>
    </source>
</evidence>
<keyword evidence="6" id="KW-0964">Secreted</keyword>
<evidence type="ECO:0000256" key="13">
    <source>
        <dbReference type="ARBA" id="ARBA00022833"/>
    </source>
</evidence>
<comment type="caution">
    <text evidence="23">The sequence shown here is derived from an EMBL/GenBank/DDBJ whole genome shotgun (WGS) entry which is preliminary data.</text>
</comment>
<evidence type="ECO:0000256" key="5">
    <source>
        <dbReference type="ARBA" id="ARBA00014116"/>
    </source>
</evidence>
<keyword evidence="13" id="KW-0862">Zinc</keyword>
<keyword evidence="10 21" id="KW-0732">Signal</keyword>
<dbReference type="Gene3D" id="3.40.630.10">
    <property type="entry name" value="Zn peptidases"/>
    <property type="match status" value="1"/>
</dbReference>
<evidence type="ECO:0000256" key="7">
    <source>
        <dbReference type="ARBA" id="ARBA00022645"/>
    </source>
</evidence>
<evidence type="ECO:0000256" key="6">
    <source>
        <dbReference type="ARBA" id="ARBA00022525"/>
    </source>
</evidence>
<comment type="subcellular location">
    <subcellularLocation>
        <location evidence="1">Endoplasmic reticulum</location>
    </subcellularLocation>
    <subcellularLocation>
        <location evidence="3">Golgi apparatus</location>
    </subcellularLocation>
    <subcellularLocation>
        <location evidence="2">Lysosome</location>
    </subcellularLocation>
    <subcellularLocation>
        <location evidence="4">Secreted</location>
    </subcellularLocation>
</comment>
<evidence type="ECO:0000313" key="23">
    <source>
        <dbReference type="EMBL" id="MCW9707415.1"/>
    </source>
</evidence>
<evidence type="ECO:0000256" key="3">
    <source>
        <dbReference type="ARBA" id="ARBA00004555"/>
    </source>
</evidence>
<evidence type="ECO:0000256" key="15">
    <source>
        <dbReference type="ARBA" id="ARBA00023049"/>
    </source>
</evidence>
<evidence type="ECO:0000256" key="21">
    <source>
        <dbReference type="SAM" id="SignalP"/>
    </source>
</evidence>
<evidence type="ECO:0000256" key="12">
    <source>
        <dbReference type="ARBA" id="ARBA00022824"/>
    </source>
</evidence>
<evidence type="ECO:0000256" key="4">
    <source>
        <dbReference type="ARBA" id="ARBA00004613"/>
    </source>
</evidence>
<keyword evidence="14" id="KW-0333">Golgi apparatus</keyword>
<comment type="subunit">
    <text evidence="19">Homodimer. The monomeric form is inactive while the homodimer is active.</text>
</comment>
<evidence type="ECO:0000256" key="19">
    <source>
        <dbReference type="ARBA" id="ARBA00025833"/>
    </source>
</evidence>
<keyword evidence="8" id="KW-0645">Protease</keyword>
<organism evidence="23 24">
    <name type="scientific">Fodinibius salsisoli</name>
    <dbReference type="NCBI Taxonomy" id="2820877"/>
    <lineage>
        <taxon>Bacteria</taxon>
        <taxon>Pseudomonadati</taxon>
        <taxon>Balneolota</taxon>
        <taxon>Balneolia</taxon>
        <taxon>Balneolales</taxon>
        <taxon>Balneolaceae</taxon>
        <taxon>Fodinibius</taxon>
    </lineage>
</organism>
<proteinExistence type="predicted"/>
<keyword evidence="11" id="KW-0378">Hydrolase</keyword>